<name>A0ABQ8JDH3_DERPT</name>
<reference evidence="1 2" key="2">
    <citation type="journal article" date="2022" name="Mol. Biol. Evol.">
        <title>Comparative Genomics Reveals Insights into the Divergent Evolution of Astigmatic Mites and Household Pest Adaptations.</title>
        <authorList>
            <person name="Xiong Q."/>
            <person name="Wan A.T."/>
            <person name="Liu X."/>
            <person name="Fung C.S."/>
            <person name="Xiao X."/>
            <person name="Malainual N."/>
            <person name="Hou J."/>
            <person name="Wang L."/>
            <person name="Wang M."/>
            <person name="Yang K.Y."/>
            <person name="Cui Y."/>
            <person name="Leung E.L."/>
            <person name="Nong W."/>
            <person name="Shin S.K."/>
            <person name="Au S.W."/>
            <person name="Jeong K.Y."/>
            <person name="Chew F.T."/>
            <person name="Hui J.H."/>
            <person name="Leung T.F."/>
            <person name="Tungtrongchitr A."/>
            <person name="Zhong N."/>
            <person name="Liu Z."/>
            <person name="Tsui S.K."/>
        </authorList>
    </citation>
    <scope>NUCLEOTIDE SEQUENCE [LARGE SCALE GENOMIC DNA]</scope>
    <source>
        <strain evidence="1">Derp</strain>
    </source>
</reference>
<reference evidence="1 2" key="1">
    <citation type="journal article" date="2018" name="J. Allergy Clin. Immunol.">
        <title>High-quality assembly of Dermatophagoides pteronyssinus genome and transcriptome reveals a wide range of novel allergens.</title>
        <authorList>
            <person name="Liu X.Y."/>
            <person name="Yang K.Y."/>
            <person name="Wang M.Q."/>
            <person name="Kwok J.S."/>
            <person name="Zeng X."/>
            <person name="Yang Z."/>
            <person name="Xiao X.J."/>
            <person name="Lau C.P."/>
            <person name="Li Y."/>
            <person name="Huang Z.M."/>
            <person name="Ba J.G."/>
            <person name="Yim A.K."/>
            <person name="Ouyang C.Y."/>
            <person name="Ngai S.M."/>
            <person name="Chan T.F."/>
            <person name="Leung E.L."/>
            <person name="Liu L."/>
            <person name="Liu Z.G."/>
            <person name="Tsui S.K."/>
        </authorList>
    </citation>
    <scope>NUCLEOTIDE SEQUENCE [LARGE SCALE GENOMIC DNA]</scope>
    <source>
        <strain evidence="1">Derp</strain>
    </source>
</reference>
<organism evidence="1 2">
    <name type="scientific">Dermatophagoides pteronyssinus</name>
    <name type="common">European house dust mite</name>
    <dbReference type="NCBI Taxonomy" id="6956"/>
    <lineage>
        <taxon>Eukaryota</taxon>
        <taxon>Metazoa</taxon>
        <taxon>Ecdysozoa</taxon>
        <taxon>Arthropoda</taxon>
        <taxon>Chelicerata</taxon>
        <taxon>Arachnida</taxon>
        <taxon>Acari</taxon>
        <taxon>Acariformes</taxon>
        <taxon>Sarcoptiformes</taxon>
        <taxon>Astigmata</taxon>
        <taxon>Psoroptidia</taxon>
        <taxon>Analgoidea</taxon>
        <taxon>Pyroglyphidae</taxon>
        <taxon>Dermatophagoidinae</taxon>
        <taxon>Dermatophagoides</taxon>
    </lineage>
</organism>
<evidence type="ECO:0000313" key="2">
    <source>
        <dbReference type="Proteomes" id="UP000887458"/>
    </source>
</evidence>
<keyword evidence="2" id="KW-1185">Reference proteome</keyword>
<proteinExistence type="predicted"/>
<sequence>MLVYYPIRFEKQTSTLVGVRNQQTNHYEFGIFFCDESKPINLDISNLNSIKIQCRDSNHLKIIYSNEKNHSKRKPVRIEFLCSNDRKDFIENLMDARMIESNEPTSITCCLFPCIAYYQRNYKFVRRRNPIHNHHHNRIIRQII</sequence>
<accession>A0ABQ8JDH3</accession>
<evidence type="ECO:0000313" key="1">
    <source>
        <dbReference type="EMBL" id="KAH9420598.1"/>
    </source>
</evidence>
<dbReference type="Proteomes" id="UP000887458">
    <property type="component" value="Unassembled WGS sequence"/>
</dbReference>
<gene>
    <name evidence="1" type="ORF">DERP_001025</name>
</gene>
<dbReference type="EMBL" id="NJHN03000047">
    <property type="protein sequence ID" value="KAH9420598.1"/>
    <property type="molecule type" value="Genomic_DNA"/>
</dbReference>
<comment type="caution">
    <text evidence="1">The sequence shown here is derived from an EMBL/GenBank/DDBJ whole genome shotgun (WGS) entry which is preliminary data.</text>
</comment>
<protein>
    <submittedName>
        <fullName evidence="1">Uncharacterized protein</fullName>
    </submittedName>
</protein>